<evidence type="ECO:0000256" key="8">
    <source>
        <dbReference type="ARBA" id="ARBA00022840"/>
    </source>
</evidence>
<reference evidence="13 14" key="1">
    <citation type="submission" date="2018-04" db="EMBL/GenBank/DDBJ databases">
        <authorList>
            <person name="Vogel A."/>
        </authorList>
    </citation>
    <scope>NUCLEOTIDE SEQUENCE [LARGE SCALE GENOMIC DNA]</scope>
</reference>
<keyword evidence="7" id="KW-0418">Kinase</keyword>
<dbReference type="GO" id="GO:0005886">
    <property type="term" value="C:plasma membrane"/>
    <property type="evidence" value="ECO:0007669"/>
    <property type="project" value="UniProtKB-SubCell"/>
</dbReference>
<feature type="compositionally biased region" description="Basic and acidic residues" evidence="11">
    <location>
        <begin position="377"/>
        <end position="386"/>
    </location>
</feature>
<feature type="compositionally biased region" description="Low complexity" evidence="11">
    <location>
        <begin position="211"/>
        <end position="223"/>
    </location>
</feature>
<feature type="compositionally biased region" description="Acidic residues" evidence="11">
    <location>
        <begin position="398"/>
        <end position="408"/>
    </location>
</feature>
<keyword evidence="4" id="KW-0723">Serine/threonine-protein kinase</keyword>
<evidence type="ECO:0000256" key="4">
    <source>
        <dbReference type="ARBA" id="ARBA00022527"/>
    </source>
</evidence>
<evidence type="ECO:0000259" key="12">
    <source>
        <dbReference type="PROSITE" id="PS50011"/>
    </source>
</evidence>
<evidence type="ECO:0000256" key="9">
    <source>
        <dbReference type="ARBA" id="ARBA00023136"/>
    </source>
</evidence>
<dbReference type="EMBL" id="OOIL02001858">
    <property type="protein sequence ID" value="VFQ78861.1"/>
    <property type="molecule type" value="Genomic_DNA"/>
</dbReference>
<accession>A0A484LQX7</accession>
<protein>
    <recommendedName>
        <fullName evidence="12">Protein kinase domain-containing protein</fullName>
    </recommendedName>
</protein>
<evidence type="ECO:0000256" key="11">
    <source>
        <dbReference type="SAM" id="MobiDB-lite"/>
    </source>
</evidence>
<sequence length="408" mass="44792">MKIASGVAQGLEYLHEKANPPIIYRDLKSSTILLDQDFNPKLSDYGLAKLEGRGSNTLLTPGVMGTGYCAPEYERTGELTLKSDVYSFGVVLVELISGRRAVDPARPLDQQNLVEWARPIFRDPKRFPEMADPLLKKAFPMTSLNQAVGVAAMCLQEEASVRPLFGDVVAALSFLGVASTDEPPVPTAQLKDTVGPPPDDPERDASDSDSDNQSSDSSSSSSSDHSDNEDEGEDTELQRAKSPRITNTRSSSIRSNTSSSSSDDDDNDKNDYFISRRTSNSEKSSHETDSIDFRNDRISYTDEAGGDLSSNEDLSSRLMVDFDKAPQESDSINLRTDRISDPDEDGGDLSFCYSVSASENLRSNSSIRESADEEDPMKESIMKPENRSFGSYSMSSDEGSDEEERSRR</sequence>
<keyword evidence="6" id="KW-0547">Nucleotide-binding</keyword>
<keyword evidence="5" id="KW-0808">Transferase</keyword>
<evidence type="ECO:0000256" key="7">
    <source>
        <dbReference type="ARBA" id="ARBA00022777"/>
    </source>
</evidence>
<feature type="compositionally biased region" description="Basic and acidic residues" evidence="11">
    <location>
        <begin position="279"/>
        <end position="300"/>
    </location>
</feature>
<dbReference type="AlphaFoldDB" id="A0A484LQX7"/>
<feature type="compositionally biased region" description="Low complexity" evidence="11">
    <location>
        <begin position="244"/>
        <end position="261"/>
    </location>
</feature>
<evidence type="ECO:0000313" key="14">
    <source>
        <dbReference type="Proteomes" id="UP000595140"/>
    </source>
</evidence>
<evidence type="ECO:0000256" key="2">
    <source>
        <dbReference type="ARBA" id="ARBA00008684"/>
    </source>
</evidence>
<name>A0A484LQX7_9ASTE</name>
<dbReference type="InterPro" id="IPR011009">
    <property type="entry name" value="Kinase-like_dom_sf"/>
</dbReference>
<feature type="compositionally biased region" description="Polar residues" evidence="11">
    <location>
        <begin position="353"/>
        <end position="368"/>
    </location>
</feature>
<feature type="domain" description="Protein kinase" evidence="12">
    <location>
        <begin position="1"/>
        <end position="175"/>
    </location>
</feature>
<evidence type="ECO:0000256" key="3">
    <source>
        <dbReference type="ARBA" id="ARBA00022475"/>
    </source>
</evidence>
<organism evidence="13 14">
    <name type="scientific">Cuscuta campestris</name>
    <dbReference type="NCBI Taxonomy" id="132261"/>
    <lineage>
        <taxon>Eukaryota</taxon>
        <taxon>Viridiplantae</taxon>
        <taxon>Streptophyta</taxon>
        <taxon>Embryophyta</taxon>
        <taxon>Tracheophyta</taxon>
        <taxon>Spermatophyta</taxon>
        <taxon>Magnoliopsida</taxon>
        <taxon>eudicotyledons</taxon>
        <taxon>Gunneridae</taxon>
        <taxon>Pentapetalae</taxon>
        <taxon>asterids</taxon>
        <taxon>lamiids</taxon>
        <taxon>Solanales</taxon>
        <taxon>Convolvulaceae</taxon>
        <taxon>Cuscuteae</taxon>
        <taxon>Cuscuta</taxon>
        <taxon>Cuscuta subgen. Grammica</taxon>
        <taxon>Cuscuta sect. Cleistogrammica</taxon>
    </lineage>
</organism>
<gene>
    <name evidence="13" type="ORF">CCAM_LOCUS20637</name>
</gene>
<dbReference type="GO" id="GO:0004674">
    <property type="term" value="F:protein serine/threonine kinase activity"/>
    <property type="evidence" value="ECO:0007669"/>
    <property type="project" value="UniProtKB-KW"/>
</dbReference>
<evidence type="ECO:0000256" key="10">
    <source>
        <dbReference type="ARBA" id="ARBA00023288"/>
    </source>
</evidence>
<dbReference type="InterPro" id="IPR000719">
    <property type="entry name" value="Prot_kinase_dom"/>
</dbReference>
<feature type="region of interest" description="Disordered" evidence="11">
    <location>
        <begin position="180"/>
        <end position="408"/>
    </location>
</feature>
<comment type="similarity">
    <text evidence="2">Belongs to the protein kinase superfamily. Ser/Thr protein kinase family.</text>
</comment>
<keyword evidence="9" id="KW-0472">Membrane</keyword>
<dbReference type="PANTHER" id="PTHR47985:SF17">
    <property type="entry name" value="SERINE_THREONINE-PROTEIN KINASE CDL1-LIKE"/>
    <property type="match status" value="1"/>
</dbReference>
<dbReference type="Pfam" id="PF00069">
    <property type="entry name" value="Pkinase"/>
    <property type="match status" value="1"/>
</dbReference>
<dbReference type="Gene3D" id="1.10.510.10">
    <property type="entry name" value="Transferase(Phosphotransferase) domain 1"/>
    <property type="match status" value="1"/>
</dbReference>
<keyword evidence="14" id="KW-1185">Reference proteome</keyword>
<dbReference type="OrthoDB" id="1741172at2759"/>
<feature type="compositionally biased region" description="Acidic residues" evidence="11">
    <location>
        <begin position="199"/>
        <end position="210"/>
    </location>
</feature>
<dbReference type="GO" id="GO:0005524">
    <property type="term" value="F:ATP binding"/>
    <property type="evidence" value="ECO:0007669"/>
    <property type="project" value="UniProtKB-KW"/>
</dbReference>
<keyword evidence="10" id="KW-0449">Lipoprotein</keyword>
<proteinExistence type="inferred from homology"/>
<evidence type="ECO:0000313" key="13">
    <source>
        <dbReference type="EMBL" id="VFQ78861.1"/>
    </source>
</evidence>
<evidence type="ECO:0000256" key="1">
    <source>
        <dbReference type="ARBA" id="ARBA00004193"/>
    </source>
</evidence>
<feature type="compositionally biased region" description="Low complexity" evidence="11">
    <location>
        <begin position="388"/>
        <end position="397"/>
    </location>
</feature>
<dbReference type="PANTHER" id="PTHR47985">
    <property type="entry name" value="OS07G0668900 PROTEIN"/>
    <property type="match status" value="1"/>
</dbReference>
<evidence type="ECO:0000256" key="5">
    <source>
        <dbReference type="ARBA" id="ARBA00022679"/>
    </source>
</evidence>
<comment type="subcellular location">
    <subcellularLocation>
        <location evidence="1">Cell membrane</location>
        <topology evidence="1">Lipid-anchor</topology>
    </subcellularLocation>
</comment>
<dbReference type="FunFam" id="1.10.510.10:FF:000032">
    <property type="entry name" value="Serine/threonine-protein kinase PBS1"/>
    <property type="match status" value="1"/>
</dbReference>
<keyword evidence="3" id="KW-1003">Cell membrane</keyword>
<dbReference type="Proteomes" id="UP000595140">
    <property type="component" value="Unassembled WGS sequence"/>
</dbReference>
<dbReference type="SUPFAM" id="SSF56112">
    <property type="entry name" value="Protein kinase-like (PK-like)"/>
    <property type="match status" value="1"/>
</dbReference>
<evidence type="ECO:0000256" key="6">
    <source>
        <dbReference type="ARBA" id="ARBA00022741"/>
    </source>
</evidence>
<keyword evidence="8" id="KW-0067">ATP-binding</keyword>
<dbReference type="PROSITE" id="PS50011">
    <property type="entry name" value="PROTEIN_KINASE_DOM"/>
    <property type="match status" value="1"/>
</dbReference>